<dbReference type="RefSeq" id="WP_006597792.1">
    <property type="nucleotide sequence ID" value="NZ_GL622359.1"/>
</dbReference>
<dbReference type="EMBL" id="AEQN01000007">
    <property type="protein sequence ID" value="EFV02465.1"/>
    <property type="molecule type" value="Genomic_DNA"/>
</dbReference>
<evidence type="ECO:0000313" key="1">
    <source>
        <dbReference type="EMBL" id="EFV02465.1"/>
    </source>
</evidence>
<evidence type="ECO:0000313" key="2">
    <source>
        <dbReference type="Proteomes" id="UP000004754"/>
    </source>
</evidence>
<protein>
    <submittedName>
        <fullName evidence="1">Uncharacterized protein</fullName>
    </submittedName>
</protein>
<comment type="caution">
    <text evidence="1">The sequence shown here is derived from an EMBL/GenBank/DDBJ whole genome shotgun (WGS) entry which is preliminary data.</text>
</comment>
<dbReference type="Proteomes" id="UP000004754">
    <property type="component" value="Unassembled WGS sequence"/>
</dbReference>
<accession>E6MEE0</accession>
<reference evidence="1 2" key="1">
    <citation type="submission" date="2010-12" db="EMBL/GenBank/DDBJ databases">
        <authorList>
            <person name="Muzny D."/>
            <person name="Qin X."/>
            <person name="Deng J."/>
            <person name="Jiang H."/>
            <person name="Liu Y."/>
            <person name="Qu J."/>
            <person name="Song X.-Z."/>
            <person name="Zhang L."/>
            <person name="Thornton R."/>
            <person name="Coyle M."/>
            <person name="Francisco L."/>
            <person name="Jackson L."/>
            <person name="Javaid M."/>
            <person name="Korchina V."/>
            <person name="Kovar C."/>
            <person name="Mata R."/>
            <person name="Mathew T."/>
            <person name="Ngo R."/>
            <person name="Nguyen L."/>
            <person name="Nguyen N."/>
            <person name="Okwuonu G."/>
            <person name="Ongeri F."/>
            <person name="Pham C."/>
            <person name="Simmons D."/>
            <person name="Wilczek-Boney K."/>
            <person name="Hale W."/>
            <person name="Jakkamsetti A."/>
            <person name="Pham P."/>
            <person name="Ruth R."/>
            <person name="San Lucas F."/>
            <person name="Warren J."/>
            <person name="Zhang J."/>
            <person name="Zhao Z."/>
            <person name="Zhou C."/>
            <person name="Zhu D."/>
            <person name="Lee S."/>
            <person name="Bess C."/>
            <person name="Blankenburg K."/>
            <person name="Forbes L."/>
            <person name="Fu Q."/>
            <person name="Gubbala S."/>
            <person name="Hirani K."/>
            <person name="Jayaseelan J.C."/>
            <person name="Lara F."/>
            <person name="Munidasa M."/>
            <person name="Palculict T."/>
            <person name="Patil S."/>
            <person name="Pu L.-L."/>
            <person name="Saada N."/>
            <person name="Tang L."/>
            <person name="Weissenberger G."/>
            <person name="Zhu Y."/>
            <person name="Hemphill L."/>
            <person name="Shang Y."/>
            <person name="Youmans B."/>
            <person name="Ayvaz T."/>
            <person name="Ross M."/>
            <person name="Santibanez J."/>
            <person name="Aqrawi P."/>
            <person name="Gross S."/>
            <person name="Joshi V."/>
            <person name="Fowler G."/>
            <person name="Nazareth L."/>
            <person name="Reid J."/>
            <person name="Worley K."/>
            <person name="Petrosino J."/>
            <person name="Highlander S."/>
            <person name="Gibbs R."/>
        </authorList>
    </citation>
    <scope>NUCLEOTIDE SEQUENCE [LARGE SCALE GENOMIC DNA]</scope>
    <source>
        <strain evidence="1 2">ATCC 23263</strain>
    </source>
</reference>
<keyword evidence="2" id="KW-1185">Reference proteome</keyword>
<dbReference type="AlphaFoldDB" id="E6MEE0"/>
<organism evidence="1 2">
    <name type="scientific">Pseudoramibacter alactolyticus ATCC 23263</name>
    <dbReference type="NCBI Taxonomy" id="887929"/>
    <lineage>
        <taxon>Bacteria</taxon>
        <taxon>Bacillati</taxon>
        <taxon>Bacillota</taxon>
        <taxon>Clostridia</taxon>
        <taxon>Eubacteriales</taxon>
        <taxon>Eubacteriaceae</taxon>
        <taxon>Pseudoramibacter</taxon>
    </lineage>
</organism>
<gene>
    <name evidence="1" type="ORF">HMP0721_0373</name>
</gene>
<dbReference type="STRING" id="887929.HMP0721_0373"/>
<proteinExistence type="predicted"/>
<sequence length="188" mass="21715">MLVEHTKKHLGDAFVMPEPEDYGAPIDTSDINDFVAMVEKAFAPLEAWYVGEEVDDLQALIQNQKTQYEQASEPYRKLIKKAYLWNQEMEAAARRTKVYGNPERDDAKQSHDRMIHGQIQYAIFRVNYCTERILTAAHKAQKSFKGLAVNTQKMTESGRDPRDIAWNKLTEMDTSQRRGIGSFKQQKK</sequence>
<name>E6MEE0_9FIRM</name>
<dbReference type="HOGENOM" id="CLU_1439933_0_0_9"/>